<protein>
    <recommendedName>
        <fullName evidence="3">DUF402 domain-containing protein</fullName>
    </recommendedName>
</protein>
<keyword evidence="2" id="KW-1185">Reference proteome</keyword>
<name>A0AAV3SB42_9EURY</name>
<evidence type="ECO:0008006" key="3">
    <source>
        <dbReference type="Google" id="ProtNLM"/>
    </source>
</evidence>
<dbReference type="Proteomes" id="UP001500837">
    <property type="component" value="Unassembled WGS sequence"/>
</dbReference>
<accession>A0AAV3SB42</accession>
<evidence type="ECO:0000313" key="1">
    <source>
        <dbReference type="EMBL" id="GAA0311380.1"/>
    </source>
</evidence>
<reference evidence="1 2" key="1">
    <citation type="journal article" date="2019" name="Int. J. Syst. Evol. Microbiol.">
        <title>The Global Catalogue of Microorganisms (GCM) 10K type strain sequencing project: providing services to taxonomists for standard genome sequencing and annotation.</title>
        <authorList>
            <consortium name="The Broad Institute Genomics Platform"/>
            <consortium name="The Broad Institute Genome Sequencing Center for Infectious Disease"/>
            <person name="Wu L."/>
            <person name="Ma J."/>
        </authorList>
    </citation>
    <scope>NUCLEOTIDE SEQUENCE [LARGE SCALE GENOMIC DNA]</scope>
    <source>
        <strain evidence="1 2">JCM 16330</strain>
    </source>
</reference>
<dbReference type="AlphaFoldDB" id="A0AAV3SB42"/>
<evidence type="ECO:0000313" key="2">
    <source>
        <dbReference type="Proteomes" id="UP001500837"/>
    </source>
</evidence>
<organism evidence="1 2">
    <name type="scientific">Halarchaeum salinum</name>
    <dbReference type="NCBI Taxonomy" id="489912"/>
    <lineage>
        <taxon>Archaea</taxon>
        <taxon>Methanobacteriati</taxon>
        <taxon>Methanobacteriota</taxon>
        <taxon>Stenosarchaea group</taxon>
        <taxon>Halobacteria</taxon>
        <taxon>Halobacteriales</taxon>
        <taxon>Halobacteriaceae</taxon>
    </lineage>
</organism>
<comment type="caution">
    <text evidence="1">The sequence shown here is derived from an EMBL/GenBank/DDBJ whole genome shotgun (WGS) entry which is preliminary data.</text>
</comment>
<sequence length="164" mass="18212">MVVSGPDERGASSSFTRPLELWAMSDGLTVPPNWTRDDPDWEEDVGRKYDPRTVVEYEHLDQPLRIVLSPSRVPPAVADDERGYRVDVRYGTVETSIETYELAAVPSLSEAHAVAEDFMRLYTEFGAGGDRVGRVIADIARTKEEAWAATYDALIGDVTDHVLA</sequence>
<gene>
    <name evidence="1" type="ORF">GCM10009066_25850</name>
</gene>
<proteinExistence type="predicted"/>
<dbReference type="EMBL" id="BAAABL010000084">
    <property type="protein sequence ID" value="GAA0311380.1"/>
    <property type="molecule type" value="Genomic_DNA"/>
</dbReference>